<dbReference type="InterPro" id="IPR024654">
    <property type="entry name" value="Calcineurin-like_PHP_lpxH"/>
</dbReference>
<dbReference type="InterPro" id="IPR050126">
    <property type="entry name" value="Ap4A_hydrolase"/>
</dbReference>
<dbReference type="InterPro" id="IPR011152">
    <property type="entry name" value="Pesterase_MJ0912"/>
</dbReference>
<name>A0ABV5BBX6_9BACL</name>
<evidence type="ECO:0000256" key="1">
    <source>
        <dbReference type="ARBA" id="ARBA00008950"/>
    </source>
</evidence>
<protein>
    <submittedName>
        <fullName evidence="3">Metallophosphoesterase family protein</fullName>
    </submittedName>
</protein>
<feature type="domain" description="Calcineurin-like phosphoesterase" evidence="2">
    <location>
        <begin position="5"/>
        <end position="180"/>
    </location>
</feature>
<dbReference type="Pfam" id="PF12850">
    <property type="entry name" value="Metallophos_2"/>
    <property type="match status" value="1"/>
</dbReference>
<dbReference type="PANTHER" id="PTHR42850:SF2">
    <property type="entry name" value="BLL5683 PROTEIN"/>
    <property type="match status" value="1"/>
</dbReference>
<organism evidence="3 4">
    <name type="scientific">Paenibacillus terreus</name>
    <dbReference type="NCBI Taxonomy" id="1387834"/>
    <lineage>
        <taxon>Bacteria</taxon>
        <taxon>Bacillati</taxon>
        <taxon>Bacillota</taxon>
        <taxon>Bacilli</taxon>
        <taxon>Bacillales</taxon>
        <taxon>Paenibacillaceae</taxon>
        <taxon>Paenibacillus</taxon>
    </lineage>
</organism>
<dbReference type="Proteomes" id="UP001580407">
    <property type="component" value="Unassembled WGS sequence"/>
</dbReference>
<dbReference type="Gene3D" id="3.60.21.10">
    <property type="match status" value="1"/>
</dbReference>
<evidence type="ECO:0000313" key="3">
    <source>
        <dbReference type="EMBL" id="MFB5683211.1"/>
    </source>
</evidence>
<evidence type="ECO:0000259" key="2">
    <source>
        <dbReference type="Pfam" id="PF12850"/>
    </source>
</evidence>
<dbReference type="EMBL" id="JBHILM010000024">
    <property type="protein sequence ID" value="MFB5683211.1"/>
    <property type="molecule type" value="Genomic_DNA"/>
</dbReference>
<keyword evidence="4" id="KW-1185">Reference proteome</keyword>
<dbReference type="PIRSF" id="PIRSF000883">
    <property type="entry name" value="Pesterase_MJ0912"/>
    <property type="match status" value="1"/>
</dbReference>
<evidence type="ECO:0000313" key="4">
    <source>
        <dbReference type="Proteomes" id="UP001580407"/>
    </source>
</evidence>
<dbReference type="PANTHER" id="PTHR42850">
    <property type="entry name" value="METALLOPHOSPHOESTERASE"/>
    <property type="match status" value="1"/>
</dbReference>
<proteinExistence type="inferred from homology"/>
<comment type="similarity">
    <text evidence="1">Belongs to the metallophosphoesterase superfamily. YfcE family.</text>
</comment>
<sequence length="248" mass="27571">MYNTIAIISDIHSNSTALRAVLSDIKKRGADLIVNLGDSLFGPIDPVGTAELLRELENAVHIMGNCDEALLQEASESPTFKFVKPLLAAEVLQWIEEFHKTWIFEDLLFCHGTPFSNSIYLLEQLENGKVGYKKGIVLAAELNEIKQSYIFCGHSHQVKSVYLPDGKLVINVGSVGLPAYYEEEPQSHAMESLSPYADYVVCSRTAEGEAWRIEHVMLPYDWNEAASIAESNGRHDYAVAIRTGRALV</sequence>
<reference evidence="3 4" key="1">
    <citation type="submission" date="2024-09" db="EMBL/GenBank/DDBJ databases">
        <authorList>
            <person name="Ruan L."/>
        </authorList>
    </citation>
    <scope>NUCLEOTIDE SEQUENCE [LARGE SCALE GENOMIC DNA]</scope>
    <source>
        <strain evidence="3 4">D33</strain>
    </source>
</reference>
<dbReference type="SUPFAM" id="SSF56300">
    <property type="entry name" value="Metallo-dependent phosphatases"/>
    <property type="match status" value="1"/>
</dbReference>
<dbReference type="RefSeq" id="WP_375526951.1">
    <property type="nucleotide sequence ID" value="NZ_JBHILM010000024.1"/>
</dbReference>
<gene>
    <name evidence="3" type="ORF">ACE3NQ_20020</name>
</gene>
<dbReference type="InterPro" id="IPR029052">
    <property type="entry name" value="Metallo-depent_PP-like"/>
</dbReference>
<comment type="caution">
    <text evidence="3">The sequence shown here is derived from an EMBL/GenBank/DDBJ whole genome shotgun (WGS) entry which is preliminary data.</text>
</comment>
<accession>A0ABV5BBX6</accession>
<dbReference type="CDD" id="cd00838">
    <property type="entry name" value="MPP_superfamily"/>
    <property type="match status" value="1"/>
</dbReference>